<dbReference type="Pfam" id="PF12770">
    <property type="entry name" value="CHAT"/>
    <property type="match status" value="2"/>
</dbReference>
<name>A0AAD6YB16_9AGAR</name>
<dbReference type="PANTHER" id="PTHR19959:SF119">
    <property type="entry name" value="FUNGAL LIPASE-LIKE DOMAIN-CONTAINING PROTEIN"/>
    <property type="match status" value="1"/>
</dbReference>
<sequence>MALLTRFNYTWDGKDVADALVLQIATLANELNEDHLVDAEATRLTKSQWSHTGALAKIAGEWLHKVIHIIFWHIFGCGAIQLRTAQKPSKGFNGCTNSALNGSKVEDPDEIMSFAASLLTNFHQAVDRATLEKAVQLYHEALTLWPVSHTHRWRWLWELSEVLLMQFHITGDLAQLDEALCHLREVQRLQPNRRFCLLAVLTTRNQRAMVHENLVEGSGLMQSAAQSDQEATELFHTGQDFYQVFQQSGDIFAIDSAAIKLQAARCKVSWGHPLLSSVLIVLSNVLHAQFEQKGDVADIDMEIGVLQELLALRPPPHPDRGNSLNSLAKVLSTRFSLLGDPKDIDKSIALCREALALQPPPHPGRSNRLNNLAATVLMRFLQQGDPMDIDESTALYEEALALQAHPHLMRSISLNNFSAATWTRFGQRGDPKDMHKAVSLCREALALQDLSDSDRSTFLNNLSFALSGRFQQRGDPKDIDEAVALCREALALRAPPHPGRSHSLNNLAFAVSTRFQHQGGDLKGIDEAITLYREALELRAHPHPQRSISLNNLAGAILLRFEQRGGPKDIDESIALYTESLALRAPPHPDRSNALHDLAAAILTRFAQRGDPKDIDESIAHYREALALRAPPNPNRSHALYNLADAVSTRFEEGGDPKDIDECIALYREALALQVSPHPGRSLCLNSLARAVSARFKPEDSDVAVALHREALALQAPPHPHRSQSLMNLGSTLIKVHKHKPNQNVLNDAISAFQEASTYSNSSLLARFDASHLWAATAAQYGHSSSLDGFRQTILLLPQLAAFHLDLNSRQTMLTRRQITSLASNAATCAIDLCAYNVAVEFLEASRSIFWTQALHLRTPLYHLKTVKPGLASKIEEISRQLEVASFRDTSLIGNPSKETQRTVISLEAEGVRCRELNEEWEAVINSVRELPTFEDFMRPKNMVTLRQAAESGPVIIIIAKGLTSSALVVTTTGDVQCVHLPEISYPAVKIYAEIFRALANSTFDINTFFENRAQGDHAGDWAESATRLFGSRDGWVNLSPDAVFRVLLRLLWAQIKSTHPPRLWWCPTGPFAFLPIHAAGIYEEDSTDCVSDYIVSSYTPSLSALLDPPTHTPLTFKLTAIIEPHAPDCSPLPGTKAELANIMDRVPPQWLTALHNTTKAEVLHHVQDSLVVHFACHGVQDLKNPLDSGLILTDGRLKVFQIMRGPGNNLFAQDPVEKHSGSQPCAKIADEWLHKTIRVIFCLFFWLWSHMVAHGQKAIKWLRGWLPGKLSNAGSERFRNSMSLAFLSACETAKGDEGTPDEAMHLAAAVLFAGFRGVVATMWTIDDEDGPKVADTFYEHLFQDCDTASDPPVVPDLTKSAEALHLAVAKLRKEPGITFKRWVPFVHYGL</sequence>
<reference evidence="2" key="1">
    <citation type="submission" date="2023-03" db="EMBL/GenBank/DDBJ databases">
        <title>Massive genome expansion in bonnet fungi (Mycena s.s.) driven by repeated elements and novel gene families across ecological guilds.</title>
        <authorList>
            <consortium name="Lawrence Berkeley National Laboratory"/>
            <person name="Harder C.B."/>
            <person name="Miyauchi S."/>
            <person name="Viragh M."/>
            <person name="Kuo A."/>
            <person name="Thoen E."/>
            <person name="Andreopoulos B."/>
            <person name="Lu D."/>
            <person name="Skrede I."/>
            <person name="Drula E."/>
            <person name="Henrissat B."/>
            <person name="Morin E."/>
            <person name="Kohler A."/>
            <person name="Barry K."/>
            <person name="LaButti K."/>
            <person name="Morin E."/>
            <person name="Salamov A."/>
            <person name="Lipzen A."/>
            <person name="Mereny Z."/>
            <person name="Hegedus B."/>
            <person name="Baldrian P."/>
            <person name="Stursova M."/>
            <person name="Weitz H."/>
            <person name="Taylor A."/>
            <person name="Grigoriev I.V."/>
            <person name="Nagy L.G."/>
            <person name="Martin F."/>
            <person name="Kauserud H."/>
        </authorList>
    </citation>
    <scope>NUCLEOTIDE SEQUENCE</scope>
    <source>
        <strain evidence="2">9144</strain>
    </source>
</reference>
<proteinExistence type="predicted"/>
<dbReference type="InterPro" id="IPR011990">
    <property type="entry name" value="TPR-like_helical_dom_sf"/>
</dbReference>
<dbReference type="InterPro" id="IPR024983">
    <property type="entry name" value="CHAT_dom"/>
</dbReference>
<dbReference type="Gene3D" id="1.25.40.10">
    <property type="entry name" value="Tetratricopeptide repeat domain"/>
    <property type="match status" value="3"/>
</dbReference>
<evidence type="ECO:0000259" key="1">
    <source>
        <dbReference type="Pfam" id="PF12770"/>
    </source>
</evidence>
<gene>
    <name evidence="2" type="ORF">GGX14DRAFT_661048</name>
</gene>
<dbReference type="Proteomes" id="UP001219525">
    <property type="component" value="Unassembled WGS sequence"/>
</dbReference>
<dbReference type="EMBL" id="JARJCW010000065">
    <property type="protein sequence ID" value="KAJ7200017.1"/>
    <property type="molecule type" value="Genomic_DNA"/>
</dbReference>
<protein>
    <submittedName>
        <fullName evidence="2">CHAT domain-containing protein</fullName>
    </submittedName>
</protein>
<feature type="domain" description="CHAT" evidence="1">
    <location>
        <begin position="1046"/>
        <end position="1203"/>
    </location>
</feature>
<feature type="domain" description="CHAT" evidence="1">
    <location>
        <begin position="1278"/>
        <end position="1390"/>
    </location>
</feature>
<comment type="caution">
    <text evidence="2">The sequence shown here is derived from an EMBL/GenBank/DDBJ whole genome shotgun (WGS) entry which is preliminary data.</text>
</comment>
<dbReference type="SUPFAM" id="SSF81901">
    <property type="entry name" value="HCP-like"/>
    <property type="match status" value="2"/>
</dbReference>
<keyword evidence="3" id="KW-1185">Reference proteome</keyword>
<dbReference type="PANTHER" id="PTHR19959">
    <property type="entry name" value="KINESIN LIGHT CHAIN"/>
    <property type="match status" value="1"/>
</dbReference>
<evidence type="ECO:0000313" key="2">
    <source>
        <dbReference type="EMBL" id="KAJ7200017.1"/>
    </source>
</evidence>
<organism evidence="2 3">
    <name type="scientific">Mycena pura</name>
    <dbReference type="NCBI Taxonomy" id="153505"/>
    <lineage>
        <taxon>Eukaryota</taxon>
        <taxon>Fungi</taxon>
        <taxon>Dikarya</taxon>
        <taxon>Basidiomycota</taxon>
        <taxon>Agaricomycotina</taxon>
        <taxon>Agaricomycetes</taxon>
        <taxon>Agaricomycetidae</taxon>
        <taxon>Agaricales</taxon>
        <taxon>Marasmiineae</taxon>
        <taxon>Mycenaceae</taxon>
        <taxon>Mycena</taxon>
    </lineage>
</organism>
<evidence type="ECO:0000313" key="3">
    <source>
        <dbReference type="Proteomes" id="UP001219525"/>
    </source>
</evidence>
<accession>A0AAD6YB16</accession>